<dbReference type="InterPro" id="IPR029058">
    <property type="entry name" value="AB_hydrolase_fold"/>
</dbReference>
<dbReference type="InterPro" id="IPR019826">
    <property type="entry name" value="Carboxylesterase_B_AS"/>
</dbReference>
<evidence type="ECO:0000256" key="4">
    <source>
        <dbReference type="ARBA" id="ARBA00022729"/>
    </source>
</evidence>
<dbReference type="PANTHER" id="PTHR11559">
    <property type="entry name" value="CARBOXYLESTERASE"/>
    <property type="match status" value="1"/>
</dbReference>
<dbReference type="STRING" id="576137.A0A1L7WKY0"/>
<protein>
    <recommendedName>
        <fullName evidence="8">Carboxylic ester hydrolase</fullName>
        <ecNumber evidence="8">3.1.1.-</ecNumber>
    </recommendedName>
</protein>
<dbReference type="GO" id="GO:0005576">
    <property type="term" value="C:extracellular region"/>
    <property type="evidence" value="ECO:0007669"/>
    <property type="project" value="UniProtKB-SubCell"/>
</dbReference>
<dbReference type="OrthoDB" id="408631at2759"/>
<evidence type="ECO:0000313" key="10">
    <source>
        <dbReference type="EMBL" id="CZR53431.1"/>
    </source>
</evidence>
<evidence type="ECO:0000256" key="3">
    <source>
        <dbReference type="ARBA" id="ARBA00022525"/>
    </source>
</evidence>
<evidence type="ECO:0000256" key="6">
    <source>
        <dbReference type="ARBA" id="ARBA00023098"/>
    </source>
</evidence>
<dbReference type="InterPro" id="IPR050309">
    <property type="entry name" value="Type-B_Carboxylest/Lipase"/>
</dbReference>
<keyword evidence="3" id="KW-0964">Secreted</keyword>
<dbReference type="FunFam" id="3.40.50.1820:FF:000213">
    <property type="entry name" value="Carboxylic ester hydrolase"/>
    <property type="match status" value="1"/>
</dbReference>
<dbReference type="SUPFAM" id="SSF53474">
    <property type="entry name" value="alpha/beta-Hydrolases"/>
    <property type="match status" value="1"/>
</dbReference>
<comment type="similarity">
    <text evidence="2 8">Belongs to the type-B carboxylesterase/lipase family.</text>
</comment>
<dbReference type="EC" id="3.1.1.-" evidence="8"/>
<dbReference type="Proteomes" id="UP000184330">
    <property type="component" value="Unassembled WGS sequence"/>
</dbReference>
<evidence type="ECO:0000259" key="9">
    <source>
        <dbReference type="Pfam" id="PF00135"/>
    </source>
</evidence>
<dbReference type="InterPro" id="IPR002018">
    <property type="entry name" value="CarbesteraseB"/>
</dbReference>
<feature type="domain" description="Carboxylesterase type B" evidence="9">
    <location>
        <begin position="29"/>
        <end position="533"/>
    </location>
</feature>
<dbReference type="AlphaFoldDB" id="A0A1L7WKY0"/>
<proteinExistence type="inferred from homology"/>
<sequence>MRSLIALASCLISLVAAVPALEKRAGTTVTLDHATVVGSSLLGIDSFKGIPYAQPPVENLRLKPPQPITSKLGTIQATGSPKACPQFLTSTNTSAIPNDVITEVLDTGFLQAVTNAGEDCLTVNVQRPSSATASSKLPVVFWIFGGAFEFGSTQTYDASELISTSVDQGKDIIYVSVNYRLGGFGFLPGAEIKKDGSANLGHLDQRLGLQWVADNIAKFGGDPDKVTIWGESAGSISVFNQMALYNGDNTYNGKPLFRAGIMDSGSVVPADAVDGPRAQGIYDTVVEHAGCSGSADTLACLRTLDYETYLKATTSVPSFTDYQSVALSYVPRPDGVALTQSPEILVGLGDYAKIPFIIGDQEDEGTLFSLVQSNISTTAQVVDYFKGVFFMDATLEQVQALVATYPDDPAAGSPFNTGLLNNIYPQYKRIAAMLGDLVFTLTRRVFLSLATTVNPSVPSWSYLASYDYGTPVLGTFHASDILTTYGITPGFPSSTIQKYYISFINTMDPNTGTTGLPTWPQWSQGNQLMHFQALSNSLTPDTFRNESYHVIVSSATSFHI</sequence>
<evidence type="ECO:0000256" key="5">
    <source>
        <dbReference type="ARBA" id="ARBA00022801"/>
    </source>
</evidence>
<evidence type="ECO:0000256" key="1">
    <source>
        <dbReference type="ARBA" id="ARBA00004613"/>
    </source>
</evidence>
<dbReference type="Pfam" id="PF00135">
    <property type="entry name" value="COesterase"/>
    <property type="match status" value="1"/>
</dbReference>
<accession>A0A1L7WKY0</accession>
<name>A0A1L7WKY0_9HELO</name>
<keyword evidence="4 8" id="KW-0732">Signal</keyword>
<keyword evidence="6" id="KW-0443">Lipid metabolism</keyword>
<evidence type="ECO:0000313" key="11">
    <source>
        <dbReference type="Proteomes" id="UP000184330"/>
    </source>
</evidence>
<keyword evidence="11" id="KW-1185">Reference proteome</keyword>
<feature type="chain" id="PRO_5011818195" description="Carboxylic ester hydrolase" evidence="8">
    <location>
        <begin position="18"/>
        <end position="560"/>
    </location>
</feature>
<keyword evidence="7" id="KW-0325">Glycoprotein</keyword>
<feature type="signal peptide" evidence="8">
    <location>
        <begin position="1"/>
        <end position="17"/>
    </location>
</feature>
<evidence type="ECO:0000256" key="8">
    <source>
        <dbReference type="RuleBase" id="RU361235"/>
    </source>
</evidence>
<evidence type="ECO:0000256" key="2">
    <source>
        <dbReference type="ARBA" id="ARBA00005964"/>
    </source>
</evidence>
<evidence type="ECO:0000256" key="7">
    <source>
        <dbReference type="ARBA" id="ARBA00023180"/>
    </source>
</evidence>
<comment type="subcellular location">
    <subcellularLocation>
        <location evidence="1">Secreted</location>
    </subcellularLocation>
</comment>
<dbReference type="EMBL" id="FJOG01000003">
    <property type="protein sequence ID" value="CZR53431.1"/>
    <property type="molecule type" value="Genomic_DNA"/>
</dbReference>
<dbReference type="Gene3D" id="3.40.50.1820">
    <property type="entry name" value="alpha/beta hydrolase"/>
    <property type="match status" value="1"/>
</dbReference>
<organism evidence="10 11">
    <name type="scientific">Phialocephala subalpina</name>
    <dbReference type="NCBI Taxonomy" id="576137"/>
    <lineage>
        <taxon>Eukaryota</taxon>
        <taxon>Fungi</taxon>
        <taxon>Dikarya</taxon>
        <taxon>Ascomycota</taxon>
        <taxon>Pezizomycotina</taxon>
        <taxon>Leotiomycetes</taxon>
        <taxon>Helotiales</taxon>
        <taxon>Mollisiaceae</taxon>
        <taxon>Phialocephala</taxon>
        <taxon>Phialocephala fortinii species complex</taxon>
    </lineage>
</organism>
<dbReference type="GO" id="GO:0016787">
    <property type="term" value="F:hydrolase activity"/>
    <property type="evidence" value="ECO:0007669"/>
    <property type="project" value="UniProtKB-KW"/>
</dbReference>
<dbReference type="GO" id="GO:0006629">
    <property type="term" value="P:lipid metabolic process"/>
    <property type="evidence" value="ECO:0007669"/>
    <property type="project" value="UniProtKB-KW"/>
</dbReference>
<gene>
    <name evidence="10" type="ORF">PAC_03309</name>
</gene>
<keyword evidence="5 8" id="KW-0378">Hydrolase</keyword>
<dbReference type="PROSITE" id="PS00122">
    <property type="entry name" value="CARBOXYLESTERASE_B_1"/>
    <property type="match status" value="1"/>
</dbReference>
<reference evidence="10 11" key="1">
    <citation type="submission" date="2016-03" db="EMBL/GenBank/DDBJ databases">
        <authorList>
            <person name="Ploux O."/>
        </authorList>
    </citation>
    <scope>NUCLEOTIDE SEQUENCE [LARGE SCALE GENOMIC DNA]</scope>
    <source>
        <strain evidence="10 11">UAMH 11012</strain>
    </source>
</reference>